<evidence type="ECO:0000313" key="1">
    <source>
        <dbReference type="EMBL" id="KAK8220019.1"/>
    </source>
</evidence>
<sequence length="524" mass="57550">MMDPGPIGPADLAWIDRMESRDPVLRFIALSVPYIPGLSAARRCLPAFCHTAFQGSFLSGICQRPSNAPSKNTPLRGFLYTTRLVAVLKVHYTTPRPNNLGRLDPGQPVSTSVIDFMDSASNTTPYFPELLGPRNTTTMSTPPPRLNMSGLRSASPEETTATASPARGREMRTNVLSKLRPPPLVHSWDFWHDRQDRKGAGMGTSSGARNSQPNPQYNPGPPQNNDSDLVEPGRYEDRLVHLAEISDVKAFWSTFNNFDVTSMPLRDTVHLFHRGVKPVWEDPRNARGGSWTFRVPKSNAAEFWRELCMMAIGEQLQAAVASARTSFVDDICGVSLSIRFTSVLVQVWNRDAEHGEGVERILQVVQENLPPHLKLNESAYFYKRHNERAGFSAPRAREASTTTTNTSTETNTDTSTETDNDRTTTTAPPRRRSRDAAMAAAATRTEGATPDEVTAKMGAPGAKGQTVPKGDGMVSQAEALQDVENTLETMDDAMRKVEAKNEAQARGEMPEGVVRGKEGLGKEA</sequence>
<protein>
    <submittedName>
        <fullName evidence="1">Uncharacterized protein</fullName>
    </submittedName>
</protein>
<comment type="caution">
    <text evidence="1">The sequence shown here is derived from an EMBL/GenBank/DDBJ whole genome shotgun (WGS) entry which is preliminary data.</text>
</comment>
<gene>
    <name evidence="1" type="ORF">M8818_000435</name>
</gene>
<dbReference type="EMBL" id="JAMKPW020000002">
    <property type="protein sequence ID" value="KAK8220019.1"/>
    <property type="molecule type" value="Genomic_DNA"/>
</dbReference>
<name>A0ACC3SMY0_9PEZI</name>
<accession>A0ACC3SMY0</accession>
<evidence type="ECO:0000313" key="2">
    <source>
        <dbReference type="Proteomes" id="UP001320706"/>
    </source>
</evidence>
<reference evidence="1" key="1">
    <citation type="submission" date="2024-02" db="EMBL/GenBank/DDBJ databases">
        <title>Metagenome Assembled Genome of Zalaria obscura JY119.</title>
        <authorList>
            <person name="Vighnesh L."/>
            <person name="Jagadeeshwari U."/>
            <person name="Venkata Ramana C."/>
            <person name="Sasikala C."/>
        </authorList>
    </citation>
    <scope>NUCLEOTIDE SEQUENCE</scope>
    <source>
        <strain evidence="1">JY119</strain>
    </source>
</reference>
<dbReference type="Proteomes" id="UP001320706">
    <property type="component" value="Unassembled WGS sequence"/>
</dbReference>
<proteinExistence type="predicted"/>
<keyword evidence="2" id="KW-1185">Reference proteome</keyword>
<organism evidence="1 2">
    <name type="scientific">Zalaria obscura</name>
    <dbReference type="NCBI Taxonomy" id="2024903"/>
    <lineage>
        <taxon>Eukaryota</taxon>
        <taxon>Fungi</taxon>
        <taxon>Dikarya</taxon>
        <taxon>Ascomycota</taxon>
        <taxon>Pezizomycotina</taxon>
        <taxon>Dothideomycetes</taxon>
        <taxon>Dothideomycetidae</taxon>
        <taxon>Dothideales</taxon>
        <taxon>Zalariaceae</taxon>
        <taxon>Zalaria</taxon>
    </lineage>
</organism>